<protein>
    <recommendedName>
        <fullName evidence="3">DUF3806 domain-containing protein</fullName>
    </recommendedName>
</protein>
<organism evidence="1 2">
    <name type="scientific">Photorhabdus bodei</name>
    <dbReference type="NCBI Taxonomy" id="2029681"/>
    <lineage>
        <taxon>Bacteria</taxon>
        <taxon>Pseudomonadati</taxon>
        <taxon>Pseudomonadota</taxon>
        <taxon>Gammaproteobacteria</taxon>
        <taxon>Enterobacterales</taxon>
        <taxon>Morganellaceae</taxon>
        <taxon>Photorhabdus</taxon>
    </lineage>
</organism>
<dbReference type="Proteomes" id="UP000250919">
    <property type="component" value="Unassembled WGS sequence"/>
</dbReference>
<gene>
    <name evidence="1" type="ORF">CKY02_21140</name>
</gene>
<sequence>MSDFKYRKLSNEESQEIKNLGDLAASKLNLEEISNYELTLNNIRSYLDDIRSLNKEEVTSLAYEFGSLYGDLIAKKYHWSWYFIEQESEDIQLYCVASPDRLFCCPVHDYFYQIISKDKNNNSKLLFNMFSGLDKNRSTGEFTFLT</sequence>
<evidence type="ECO:0000313" key="2">
    <source>
        <dbReference type="Proteomes" id="UP000250919"/>
    </source>
</evidence>
<evidence type="ECO:0008006" key="3">
    <source>
        <dbReference type="Google" id="ProtNLM"/>
    </source>
</evidence>
<dbReference type="EMBL" id="NSCM01000064">
    <property type="protein sequence ID" value="RAX07347.1"/>
    <property type="molecule type" value="Genomic_DNA"/>
</dbReference>
<accession>A0A329WSB8</accession>
<dbReference type="AlphaFoldDB" id="A0A329WSB8"/>
<evidence type="ECO:0000313" key="1">
    <source>
        <dbReference type="EMBL" id="RAX07347.1"/>
    </source>
</evidence>
<proteinExistence type="predicted"/>
<dbReference type="GeneID" id="88808308"/>
<comment type="caution">
    <text evidence="1">The sequence shown here is derived from an EMBL/GenBank/DDBJ whole genome shotgun (WGS) entry which is preliminary data.</text>
</comment>
<dbReference type="RefSeq" id="WP_112896817.1">
    <property type="nucleotide sequence ID" value="NZ_CAWNYH010000064.1"/>
</dbReference>
<name>A0A329WSB8_9GAMM</name>
<reference evidence="1 2" key="1">
    <citation type="journal article" date="2018" name="Int. J. Syst. Evol. Microbiol.">
        <title>Whole-genome-based revisit of Photorhabdus phylogeny: proposal for the elevation of most Photorhabdus subspecies to the species level and description of one novel species Photorhabdus bodei sp. nov., and one novel subspecies Photorhabdus laumondii subsp. clarkei subsp. nov.</title>
        <authorList>
            <person name="Machado R.A.R."/>
            <person name="Wuthrich D."/>
            <person name="Kuhnert P."/>
            <person name="Arce C.C.M."/>
            <person name="Thonen L."/>
            <person name="Ruiz C."/>
            <person name="Zhang X."/>
            <person name="Robert C.A.M."/>
            <person name="Karimi J."/>
            <person name="Kamali S."/>
            <person name="Ma J."/>
            <person name="Bruggmann R."/>
            <person name="Erb M."/>
        </authorList>
    </citation>
    <scope>NUCLEOTIDE SEQUENCE [LARGE SCALE GENOMIC DNA]</scope>
    <source>
        <strain evidence="1 2">LJ24-63</strain>
    </source>
</reference>